<feature type="compositionally biased region" description="Basic and acidic residues" evidence="1">
    <location>
        <begin position="65"/>
        <end position="76"/>
    </location>
</feature>
<keyword evidence="3" id="KW-1185">Reference proteome</keyword>
<evidence type="ECO:0000256" key="1">
    <source>
        <dbReference type="SAM" id="MobiDB-lite"/>
    </source>
</evidence>
<dbReference type="RefSeq" id="WP_188641315.1">
    <property type="nucleotide sequence ID" value="NZ_BMID01000001.1"/>
</dbReference>
<sequence>MIGKMIGALVGGRVAEHARGVGGPTGAVLGVVAASALRRISLPTMIALGAGGYIAKKYFDRQQADDAKPKALEDKSVSTTKAKTGEPVSA</sequence>
<reference evidence="3" key="1">
    <citation type="journal article" date="2019" name="Int. J. Syst. Evol. Microbiol.">
        <title>The Global Catalogue of Microorganisms (GCM) 10K type strain sequencing project: providing services to taxonomists for standard genome sequencing and annotation.</title>
        <authorList>
            <consortium name="The Broad Institute Genomics Platform"/>
            <consortium name="The Broad Institute Genome Sequencing Center for Infectious Disease"/>
            <person name="Wu L."/>
            <person name="Ma J."/>
        </authorList>
    </citation>
    <scope>NUCLEOTIDE SEQUENCE [LARGE SCALE GENOMIC DNA]</scope>
    <source>
        <strain evidence="3">CGMCC 1.15297</strain>
    </source>
</reference>
<comment type="caution">
    <text evidence="2">The sequence shown here is derived from an EMBL/GenBank/DDBJ whole genome shotgun (WGS) entry which is preliminary data.</text>
</comment>
<accession>A0ABQ1F5A6</accession>
<evidence type="ECO:0000313" key="2">
    <source>
        <dbReference type="EMBL" id="GGA00389.1"/>
    </source>
</evidence>
<dbReference type="Proteomes" id="UP000603317">
    <property type="component" value="Unassembled WGS sequence"/>
</dbReference>
<protein>
    <submittedName>
        <fullName evidence="2">Uncharacterized protein</fullName>
    </submittedName>
</protein>
<dbReference type="EMBL" id="BMID01000001">
    <property type="protein sequence ID" value="GGA00389.1"/>
    <property type="molecule type" value="Genomic_DNA"/>
</dbReference>
<name>A0ABQ1F5A6_9SPHN</name>
<organism evidence="2 3">
    <name type="scientific">Blastomonas marina</name>
    <dbReference type="NCBI Taxonomy" id="1867408"/>
    <lineage>
        <taxon>Bacteria</taxon>
        <taxon>Pseudomonadati</taxon>
        <taxon>Pseudomonadota</taxon>
        <taxon>Alphaproteobacteria</taxon>
        <taxon>Sphingomonadales</taxon>
        <taxon>Sphingomonadaceae</taxon>
        <taxon>Blastomonas</taxon>
    </lineage>
</organism>
<evidence type="ECO:0000313" key="3">
    <source>
        <dbReference type="Proteomes" id="UP000603317"/>
    </source>
</evidence>
<feature type="region of interest" description="Disordered" evidence="1">
    <location>
        <begin position="65"/>
        <end position="90"/>
    </location>
</feature>
<proteinExistence type="predicted"/>
<gene>
    <name evidence="2" type="ORF">GCM10010923_06240</name>
</gene>